<accession>A0A9P6CHC8</accession>
<comment type="caution">
    <text evidence="2">The sequence shown here is derived from an EMBL/GenBank/DDBJ whole genome shotgun (WGS) entry which is preliminary data.</text>
</comment>
<dbReference type="PANTHER" id="PTHR36423">
    <property type="entry name" value="AFR070WP"/>
    <property type="match status" value="1"/>
</dbReference>
<feature type="region of interest" description="Disordered" evidence="1">
    <location>
        <begin position="1"/>
        <end position="43"/>
    </location>
</feature>
<dbReference type="OrthoDB" id="9970095at2759"/>
<sequence>MTFWKSPLEGYENTKPLPNTVNPDGKSLFNPPGDKSTAYEEFPPPINPSNNGFDFHVYYMPTIEAELSFARELHERIRREFPELRIYKFWERPVGPHPTAMFEVNTFNPHQTGALFSWLTVHRGPCSVLIHPNTDDELKDHTELMSWMGKPWPLNTSMLKAAH</sequence>
<name>A0A9P6CHC8_9AGAR</name>
<reference evidence="2" key="1">
    <citation type="submission" date="2020-11" db="EMBL/GenBank/DDBJ databases">
        <authorList>
            <consortium name="DOE Joint Genome Institute"/>
            <person name="Ahrendt S."/>
            <person name="Riley R."/>
            <person name="Andreopoulos W."/>
            <person name="Labutti K."/>
            <person name="Pangilinan J."/>
            <person name="Ruiz-Duenas F.J."/>
            <person name="Barrasa J.M."/>
            <person name="Sanchez-Garcia M."/>
            <person name="Camarero S."/>
            <person name="Miyauchi S."/>
            <person name="Serrano A."/>
            <person name="Linde D."/>
            <person name="Babiker R."/>
            <person name="Drula E."/>
            <person name="Ayuso-Fernandez I."/>
            <person name="Pacheco R."/>
            <person name="Padilla G."/>
            <person name="Ferreira P."/>
            <person name="Barriuso J."/>
            <person name="Kellner H."/>
            <person name="Castanera R."/>
            <person name="Alfaro M."/>
            <person name="Ramirez L."/>
            <person name="Pisabarro A.G."/>
            <person name="Kuo A."/>
            <person name="Tritt A."/>
            <person name="Lipzen A."/>
            <person name="He G."/>
            <person name="Yan M."/>
            <person name="Ng V."/>
            <person name="Cullen D."/>
            <person name="Martin F."/>
            <person name="Rosso M.-N."/>
            <person name="Henrissat B."/>
            <person name="Hibbett D."/>
            <person name="Martinez A.T."/>
            <person name="Grigoriev I.V."/>
        </authorList>
    </citation>
    <scope>NUCLEOTIDE SEQUENCE</scope>
    <source>
        <strain evidence="2">CBS 247.69</strain>
    </source>
</reference>
<evidence type="ECO:0000313" key="3">
    <source>
        <dbReference type="Proteomes" id="UP000807353"/>
    </source>
</evidence>
<dbReference type="EMBL" id="MU150243">
    <property type="protein sequence ID" value="KAF9466072.1"/>
    <property type="molecule type" value="Genomic_DNA"/>
</dbReference>
<evidence type="ECO:0000256" key="1">
    <source>
        <dbReference type="SAM" id="MobiDB-lite"/>
    </source>
</evidence>
<dbReference type="Proteomes" id="UP000807353">
    <property type="component" value="Unassembled WGS sequence"/>
</dbReference>
<dbReference type="Gene3D" id="3.30.70.1240">
    <property type="entry name" value="DOPA-like domains"/>
    <property type="match status" value="1"/>
</dbReference>
<dbReference type="InterPro" id="IPR014980">
    <property type="entry name" value="DOPA_dioxygen"/>
</dbReference>
<proteinExistence type="predicted"/>
<dbReference type="InterPro" id="IPR023389">
    <property type="entry name" value="DOPA-like_sf"/>
</dbReference>
<protein>
    <submittedName>
        <fullName evidence="2">DOPA-like domain-containing protein</fullName>
    </submittedName>
</protein>
<dbReference type="SUPFAM" id="SSF143410">
    <property type="entry name" value="DOPA-like"/>
    <property type="match status" value="1"/>
</dbReference>
<gene>
    <name evidence="2" type="ORF">BDZ94DRAFT_1288444</name>
</gene>
<keyword evidence="3" id="KW-1185">Reference proteome</keyword>
<evidence type="ECO:0000313" key="2">
    <source>
        <dbReference type="EMBL" id="KAF9466072.1"/>
    </source>
</evidence>
<dbReference type="PANTHER" id="PTHR36423:SF2">
    <property type="entry name" value="AFR070WP"/>
    <property type="match status" value="1"/>
</dbReference>
<organism evidence="2 3">
    <name type="scientific">Collybia nuda</name>
    <dbReference type="NCBI Taxonomy" id="64659"/>
    <lineage>
        <taxon>Eukaryota</taxon>
        <taxon>Fungi</taxon>
        <taxon>Dikarya</taxon>
        <taxon>Basidiomycota</taxon>
        <taxon>Agaricomycotina</taxon>
        <taxon>Agaricomycetes</taxon>
        <taxon>Agaricomycetidae</taxon>
        <taxon>Agaricales</taxon>
        <taxon>Tricholomatineae</taxon>
        <taxon>Clitocybaceae</taxon>
        <taxon>Collybia</taxon>
    </lineage>
</organism>
<dbReference type="Pfam" id="PF08883">
    <property type="entry name" value="DOPA_dioxygen"/>
    <property type="match status" value="1"/>
</dbReference>
<dbReference type="AlphaFoldDB" id="A0A9P6CHC8"/>